<dbReference type="STRING" id="759851.SAMN04244570_0821"/>
<dbReference type="Proteomes" id="UP000005316">
    <property type="component" value="Unassembled WGS sequence"/>
</dbReference>
<feature type="transmembrane region" description="Helical" evidence="9">
    <location>
        <begin position="206"/>
        <end position="228"/>
    </location>
</feature>
<feature type="transmembrane region" description="Helical" evidence="9">
    <location>
        <begin position="99"/>
        <end position="124"/>
    </location>
</feature>
<evidence type="ECO:0000256" key="2">
    <source>
        <dbReference type="ARBA" id="ARBA00007069"/>
    </source>
</evidence>
<comment type="caution">
    <text evidence="12">The sequence shown here is derived from an EMBL/GenBank/DDBJ whole genome shotgun (WGS) entry which is preliminary data.</text>
</comment>
<dbReference type="SUPFAM" id="SSF161098">
    <property type="entry name" value="MetI-like"/>
    <property type="match status" value="1"/>
</dbReference>
<keyword evidence="6 9" id="KW-0812">Transmembrane</keyword>
<dbReference type="AlphaFoldDB" id="F9DMW7"/>
<dbReference type="NCBIfam" id="TIGR02141">
    <property type="entry name" value="modB_ABC"/>
    <property type="match status" value="1"/>
</dbReference>
<organism evidence="12 13">
    <name type="scientific">Sporosarcina newyorkensis 2681</name>
    <dbReference type="NCBI Taxonomy" id="1027292"/>
    <lineage>
        <taxon>Bacteria</taxon>
        <taxon>Bacillati</taxon>
        <taxon>Bacillota</taxon>
        <taxon>Bacilli</taxon>
        <taxon>Bacillales</taxon>
        <taxon>Caryophanaceae</taxon>
        <taxon>Sporosarcina</taxon>
    </lineage>
</organism>
<dbReference type="GO" id="GO:0016787">
    <property type="term" value="F:hydrolase activity"/>
    <property type="evidence" value="ECO:0007669"/>
    <property type="project" value="UniProtKB-KW"/>
</dbReference>
<dbReference type="PANTHER" id="PTHR30183">
    <property type="entry name" value="MOLYBDENUM TRANSPORT SYSTEM PERMEASE PROTEIN MODB"/>
    <property type="match status" value="1"/>
</dbReference>
<evidence type="ECO:0000256" key="4">
    <source>
        <dbReference type="ARBA" id="ARBA00022475"/>
    </source>
</evidence>
<sequence>MDLSKRKGGVGLLEMDYSPLILSLKVAAISTFFVFLAGVFIAYLLSKRDFFGKSILEALFLLPLVLPPTVVGFGLLILFGKKGWIGSWLLEWLDFQIVFTWIGAVIASIVVSFPLMYQSAAAAFESLDERLSNAARTMGASEWRVFWTVVFPLAWPGLLAGLVLSFARGLGEFGATLMLAGYIPGKTDTIPMAIYFAVESGQMEKATFWVVMIITFGFSLTLWVNWWSKRNIRRFSRM</sequence>
<dbReference type="InterPro" id="IPR035906">
    <property type="entry name" value="MetI-like_sf"/>
</dbReference>
<keyword evidence="4 10" id="KW-1003">Cell membrane</keyword>
<dbReference type="CDD" id="cd06261">
    <property type="entry name" value="TM_PBP2"/>
    <property type="match status" value="1"/>
</dbReference>
<dbReference type="eggNOG" id="COG4149">
    <property type="taxonomic scope" value="Bacteria"/>
</dbReference>
<dbReference type="GO" id="GO:0015098">
    <property type="term" value="F:molybdate ion transmembrane transporter activity"/>
    <property type="evidence" value="ECO:0007669"/>
    <property type="project" value="UniProtKB-UniRule"/>
</dbReference>
<evidence type="ECO:0000256" key="10">
    <source>
        <dbReference type="RuleBase" id="RU365097"/>
    </source>
</evidence>
<protein>
    <recommendedName>
        <fullName evidence="10">Molybdenum transport system permease</fullName>
    </recommendedName>
</protein>
<dbReference type="Gene3D" id="1.10.3720.10">
    <property type="entry name" value="MetI-like"/>
    <property type="match status" value="1"/>
</dbReference>
<dbReference type="InterPro" id="IPR000515">
    <property type="entry name" value="MetI-like"/>
</dbReference>
<evidence type="ECO:0000256" key="1">
    <source>
        <dbReference type="ARBA" id="ARBA00004651"/>
    </source>
</evidence>
<evidence type="ECO:0000313" key="13">
    <source>
        <dbReference type="Proteomes" id="UP000005316"/>
    </source>
</evidence>
<comment type="similarity">
    <text evidence="2 10">Belongs to the binding-protein-dependent transport system permease family. CysTW subfamily.</text>
</comment>
<keyword evidence="3 9" id="KW-0813">Transport</keyword>
<keyword evidence="7 9" id="KW-1133">Transmembrane helix</keyword>
<dbReference type="PROSITE" id="PS50928">
    <property type="entry name" value="ABC_TM1"/>
    <property type="match status" value="1"/>
</dbReference>
<dbReference type="EMBL" id="AFPZ01000008">
    <property type="protein sequence ID" value="EGQ27812.1"/>
    <property type="molecule type" value="Genomic_DNA"/>
</dbReference>
<comment type="function">
    <text evidence="10">Part of the binding-protein-dependent transport system for molybdenum; probably responsible for the translocation of the substrate across the membrane.</text>
</comment>
<evidence type="ECO:0000256" key="6">
    <source>
        <dbReference type="ARBA" id="ARBA00022692"/>
    </source>
</evidence>
<feature type="domain" description="ABC transmembrane type-1" evidence="11">
    <location>
        <begin position="20"/>
        <end position="222"/>
    </location>
</feature>
<dbReference type="Pfam" id="PF00528">
    <property type="entry name" value="BPD_transp_1"/>
    <property type="match status" value="1"/>
</dbReference>
<evidence type="ECO:0000313" key="12">
    <source>
        <dbReference type="EMBL" id="EGQ27812.1"/>
    </source>
</evidence>
<name>F9DMW7_9BACL</name>
<keyword evidence="5 10" id="KW-0500">Molybdenum</keyword>
<reference evidence="12 13" key="1">
    <citation type="submission" date="2011-04" db="EMBL/GenBank/DDBJ databases">
        <authorList>
            <person name="Muzny D."/>
            <person name="Qin X."/>
            <person name="Deng J."/>
            <person name="Jiang H."/>
            <person name="Liu Y."/>
            <person name="Qu J."/>
            <person name="Song X.-Z."/>
            <person name="Zhang L."/>
            <person name="Thornton R."/>
            <person name="Coyle M."/>
            <person name="Francisco L."/>
            <person name="Jackson L."/>
            <person name="Javaid M."/>
            <person name="Korchina V."/>
            <person name="Kovar C."/>
            <person name="Mata R."/>
            <person name="Mathew T."/>
            <person name="Ngo R."/>
            <person name="Nguyen L."/>
            <person name="Nguyen N."/>
            <person name="Okwuonu G."/>
            <person name="Ongeri F."/>
            <person name="Pham C."/>
            <person name="Simmons D."/>
            <person name="Wilczek-Boney K."/>
            <person name="Hale W."/>
            <person name="Jakkamsetti A."/>
            <person name="Pham P."/>
            <person name="Ruth R."/>
            <person name="San Lucas F."/>
            <person name="Warren J."/>
            <person name="Zhang J."/>
            <person name="Zhao Z."/>
            <person name="Zhou C."/>
            <person name="Zhu D."/>
            <person name="Lee S."/>
            <person name="Bess C."/>
            <person name="Blankenburg K."/>
            <person name="Forbes L."/>
            <person name="Fu Q."/>
            <person name="Gubbala S."/>
            <person name="Hirani K."/>
            <person name="Jayaseelan J.C."/>
            <person name="Lara F."/>
            <person name="Munidasa M."/>
            <person name="Palculict T."/>
            <person name="Patil S."/>
            <person name="Pu L.-L."/>
            <person name="Saada N."/>
            <person name="Tang L."/>
            <person name="Weissenberger G."/>
            <person name="Zhu Y."/>
            <person name="Hemphill L."/>
            <person name="Shang Y."/>
            <person name="Youmans B."/>
            <person name="Ayvaz T."/>
            <person name="Ross M."/>
            <person name="Santibanez J."/>
            <person name="Aqrawi P."/>
            <person name="Gross S."/>
            <person name="Joshi V."/>
            <person name="Fowler G."/>
            <person name="Nazareth L."/>
            <person name="Reid J."/>
            <person name="Worley K."/>
            <person name="Petrosino J."/>
            <person name="Highlander S."/>
            <person name="Gibbs R."/>
        </authorList>
    </citation>
    <scope>NUCLEOTIDE SEQUENCE [LARGE SCALE GENOMIC DNA]</scope>
    <source>
        <strain evidence="12 13">2681</strain>
    </source>
</reference>
<keyword evidence="8 9" id="KW-0472">Membrane</keyword>
<accession>F9DMW7</accession>
<gene>
    <name evidence="12" type="primary">modB</name>
    <name evidence="12" type="ORF">HMPREF9372_0147</name>
</gene>
<feature type="transmembrane region" description="Helical" evidence="9">
    <location>
        <begin position="20"/>
        <end position="46"/>
    </location>
</feature>
<comment type="subcellular location">
    <subcellularLocation>
        <location evidence="1 9">Cell membrane</location>
        <topology evidence="1 9">Multi-pass membrane protein</topology>
    </subcellularLocation>
</comment>
<dbReference type="GO" id="GO:0005886">
    <property type="term" value="C:plasma membrane"/>
    <property type="evidence" value="ECO:0007669"/>
    <property type="project" value="UniProtKB-SubCell"/>
</dbReference>
<dbReference type="HOGENOM" id="CLU_016047_14_3_9"/>
<evidence type="ECO:0000259" key="11">
    <source>
        <dbReference type="PROSITE" id="PS50928"/>
    </source>
</evidence>
<dbReference type="InterPro" id="IPR011867">
    <property type="entry name" value="ModB_ABC"/>
</dbReference>
<proteinExistence type="inferred from homology"/>
<evidence type="ECO:0000256" key="3">
    <source>
        <dbReference type="ARBA" id="ARBA00022448"/>
    </source>
</evidence>
<feature type="transmembrane region" description="Helical" evidence="9">
    <location>
        <begin position="145"/>
        <end position="167"/>
    </location>
</feature>
<evidence type="ECO:0000256" key="9">
    <source>
        <dbReference type="RuleBase" id="RU363032"/>
    </source>
</evidence>
<dbReference type="PANTHER" id="PTHR30183:SF3">
    <property type="entry name" value="MOLYBDENUM TRANSPORT SYSTEM PERMEASE PROTEIN MODB"/>
    <property type="match status" value="1"/>
</dbReference>
<keyword evidence="12" id="KW-0378">Hydrolase</keyword>
<evidence type="ECO:0000256" key="8">
    <source>
        <dbReference type="ARBA" id="ARBA00023136"/>
    </source>
</evidence>
<feature type="transmembrane region" description="Helical" evidence="9">
    <location>
        <begin position="58"/>
        <end position="79"/>
    </location>
</feature>
<evidence type="ECO:0000256" key="7">
    <source>
        <dbReference type="ARBA" id="ARBA00022989"/>
    </source>
</evidence>
<evidence type="ECO:0000256" key="5">
    <source>
        <dbReference type="ARBA" id="ARBA00022505"/>
    </source>
</evidence>